<dbReference type="InterPro" id="IPR011006">
    <property type="entry name" value="CheY-like_superfamily"/>
</dbReference>
<evidence type="ECO:0000313" key="4">
    <source>
        <dbReference type="EMBL" id="MCG2617736.1"/>
    </source>
</evidence>
<evidence type="ECO:0000256" key="1">
    <source>
        <dbReference type="PROSITE-ProRule" id="PRU00169"/>
    </source>
</evidence>
<dbReference type="Pfam" id="PF00072">
    <property type="entry name" value="Response_reg"/>
    <property type="match status" value="1"/>
</dbReference>
<evidence type="ECO:0000313" key="5">
    <source>
        <dbReference type="Proteomes" id="UP001165367"/>
    </source>
</evidence>
<evidence type="ECO:0000259" key="2">
    <source>
        <dbReference type="PROSITE" id="PS50110"/>
    </source>
</evidence>
<dbReference type="SMART" id="SM00448">
    <property type="entry name" value="REC"/>
    <property type="match status" value="1"/>
</dbReference>
<comment type="caution">
    <text evidence="4">The sequence shown here is derived from an EMBL/GenBank/DDBJ whole genome shotgun (WGS) entry which is preliminary data.</text>
</comment>
<dbReference type="InterPro" id="IPR046947">
    <property type="entry name" value="LytR-like"/>
</dbReference>
<feature type="domain" description="Response regulatory" evidence="2">
    <location>
        <begin position="4"/>
        <end position="115"/>
    </location>
</feature>
<dbReference type="PANTHER" id="PTHR37299">
    <property type="entry name" value="TRANSCRIPTIONAL REGULATOR-RELATED"/>
    <property type="match status" value="1"/>
</dbReference>
<proteinExistence type="predicted"/>
<dbReference type="SUPFAM" id="SSF52172">
    <property type="entry name" value="CheY-like"/>
    <property type="match status" value="1"/>
</dbReference>
<organism evidence="4 5">
    <name type="scientific">Terrimonas ginsenosidimutans</name>
    <dbReference type="NCBI Taxonomy" id="2908004"/>
    <lineage>
        <taxon>Bacteria</taxon>
        <taxon>Pseudomonadati</taxon>
        <taxon>Bacteroidota</taxon>
        <taxon>Chitinophagia</taxon>
        <taxon>Chitinophagales</taxon>
        <taxon>Chitinophagaceae</taxon>
        <taxon>Terrimonas</taxon>
    </lineage>
</organism>
<gene>
    <name evidence="4" type="ORF">LZZ85_25770</name>
</gene>
<evidence type="ECO:0000259" key="3">
    <source>
        <dbReference type="PROSITE" id="PS50930"/>
    </source>
</evidence>
<feature type="modified residue" description="4-aspartylphosphate" evidence="1">
    <location>
        <position position="55"/>
    </location>
</feature>
<dbReference type="PROSITE" id="PS50110">
    <property type="entry name" value="RESPONSE_REGULATORY"/>
    <property type="match status" value="1"/>
</dbReference>
<sequence length="235" mass="26685">MKITCIIVDDEPNGVKLLSEYAASISALEVKAHCSNSKQALEAIEQYNPDIAFLDINMPGISGIDLAAQINGNTGIIFTTAYAEYAVISYDYNAIDYLLKPISLNRFKTSVEKAIAFLQNRKLRTEETPATPQYFFIKTGQEMLKIDFTEVIYVEASKEYAILHTAQSKHFYYRRMKELALLLPANFIRIHHSYIVNLNFITKIETQQVCIGDHYFPVSATYKKDLFRAIKGSTI</sequence>
<dbReference type="EMBL" id="JAKLTR010000025">
    <property type="protein sequence ID" value="MCG2617736.1"/>
    <property type="molecule type" value="Genomic_DNA"/>
</dbReference>
<dbReference type="PROSITE" id="PS50930">
    <property type="entry name" value="HTH_LYTTR"/>
    <property type="match status" value="1"/>
</dbReference>
<dbReference type="Proteomes" id="UP001165367">
    <property type="component" value="Unassembled WGS sequence"/>
</dbReference>
<reference evidence="4" key="1">
    <citation type="submission" date="2022-01" db="EMBL/GenBank/DDBJ databases">
        <authorList>
            <person name="Jo J.-H."/>
            <person name="Im W.-T."/>
        </authorList>
    </citation>
    <scope>NUCLEOTIDE SEQUENCE</scope>
    <source>
        <strain evidence="4">NA20</strain>
    </source>
</reference>
<dbReference type="GO" id="GO:0003677">
    <property type="term" value="F:DNA binding"/>
    <property type="evidence" value="ECO:0007669"/>
    <property type="project" value="UniProtKB-KW"/>
</dbReference>
<keyword evidence="4" id="KW-0238">DNA-binding</keyword>
<name>A0ABS9KZG3_9BACT</name>
<dbReference type="Pfam" id="PF04397">
    <property type="entry name" value="LytTR"/>
    <property type="match status" value="1"/>
</dbReference>
<dbReference type="InterPro" id="IPR001789">
    <property type="entry name" value="Sig_transdc_resp-reg_receiver"/>
</dbReference>
<keyword evidence="5" id="KW-1185">Reference proteome</keyword>
<dbReference type="PANTHER" id="PTHR37299:SF1">
    <property type="entry name" value="STAGE 0 SPORULATION PROTEIN A HOMOLOG"/>
    <property type="match status" value="1"/>
</dbReference>
<dbReference type="Gene3D" id="3.40.50.2300">
    <property type="match status" value="1"/>
</dbReference>
<protein>
    <submittedName>
        <fullName evidence="4">LytTR family DNA-binding domain-containing protein</fullName>
    </submittedName>
</protein>
<dbReference type="SMART" id="SM00850">
    <property type="entry name" value="LytTR"/>
    <property type="match status" value="1"/>
</dbReference>
<dbReference type="Gene3D" id="2.40.50.1020">
    <property type="entry name" value="LytTr DNA-binding domain"/>
    <property type="match status" value="1"/>
</dbReference>
<keyword evidence="1" id="KW-0597">Phosphoprotein</keyword>
<dbReference type="InterPro" id="IPR007492">
    <property type="entry name" value="LytTR_DNA-bd_dom"/>
</dbReference>
<dbReference type="RefSeq" id="WP_237876553.1">
    <property type="nucleotide sequence ID" value="NZ_JAKLTR010000025.1"/>
</dbReference>
<accession>A0ABS9KZG3</accession>
<feature type="domain" description="HTH LytTR-type" evidence="3">
    <location>
        <begin position="135"/>
        <end position="232"/>
    </location>
</feature>